<keyword evidence="2" id="KW-0812">Transmembrane</keyword>
<feature type="compositionally biased region" description="Polar residues" evidence="1">
    <location>
        <begin position="304"/>
        <end position="319"/>
    </location>
</feature>
<reference evidence="3 4" key="1">
    <citation type="journal article" date="2019" name="Nat. Ecol. Evol.">
        <title>Megaphylogeny resolves global patterns of mushroom evolution.</title>
        <authorList>
            <person name="Varga T."/>
            <person name="Krizsan K."/>
            <person name="Foldi C."/>
            <person name="Dima B."/>
            <person name="Sanchez-Garcia M."/>
            <person name="Sanchez-Ramirez S."/>
            <person name="Szollosi G.J."/>
            <person name="Szarkandi J.G."/>
            <person name="Papp V."/>
            <person name="Albert L."/>
            <person name="Andreopoulos W."/>
            <person name="Angelini C."/>
            <person name="Antonin V."/>
            <person name="Barry K.W."/>
            <person name="Bougher N.L."/>
            <person name="Buchanan P."/>
            <person name="Buyck B."/>
            <person name="Bense V."/>
            <person name="Catcheside P."/>
            <person name="Chovatia M."/>
            <person name="Cooper J."/>
            <person name="Damon W."/>
            <person name="Desjardin D."/>
            <person name="Finy P."/>
            <person name="Geml J."/>
            <person name="Haridas S."/>
            <person name="Hughes K."/>
            <person name="Justo A."/>
            <person name="Karasinski D."/>
            <person name="Kautmanova I."/>
            <person name="Kiss B."/>
            <person name="Kocsube S."/>
            <person name="Kotiranta H."/>
            <person name="LaButti K.M."/>
            <person name="Lechner B.E."/>
            <person name="Liimatainen K."/>
            <person name="Lipzen A."/>
            <person name="Lukacs Z."/>
            <person name="Mihaltcheva S."/>
            <person name="Morgado L.N."/>
            <person name="Niskanen T."/>
            <person name="Noordeloos M.E."/>
            <person name="Ohm R.A."/>
            <person name="Ortiz-Santana B."/>
            <person name="Ovrebo C."/>
            <person name="Racz N."/>
            <person name="Riley R."/>
            <person name="Savchenko A."/>
            <person name="Shiryaev A."/>
            <person name="Soop K."/>
            <person name="Spirin V."/>
            <person name="Szebenyi C."/>
            <person name="Tomsovsky M."/>
            <person name="Tulloss R.E."/>
            <person name="Uehling J."/>
            <person name="Grigoriev I.V."/>
            <person name="Vagvolgyi C."/>
            <person name="Papp T."/>
            <person name="Martin F.M."/>
            <person name="Miettinen O."/>
            <person name="Hibbett D.S."/>
            <person name="Nagy L.G."/>
        </authorList>
    </citation>
    <scope>NUCLEOTIDE SEQUENCE [LARGE SCALE GENOMIC DNA]</scope>
    <source>
        <strain evidence="3 4">FP101781</strain>
    </source>
</reference>
<feature type="region of interest" description="Disordered" evidence="1">
    <location>
        <begin position="165"/>
        <end position="186"/>
    </location>
</feature>
<comment type="caution">
    <text evidence="3">The sequence shown here is derived from an EMBL/GenBank/DDBJ whole genome shotgun (WGS) entry which is preliminary data.</text>
</comment>
<name>A0A4Y7SFN7_COPMI</name>
<keyword evidence="2" id="KW-1133">Transmembrane helix</keyword>
<feature type="region of interest" description="Disordered" evidence="1">
    <location>
        <begin position="85"/>
        <end position="132"/>
    </location>
</feature>
<dbReference type="Proteomes" id="UP000298030">
    <property type="component" value="Unassembled WGS sequence"/>
</dbReference>
<evidence type="ECO:0008006" key="5">
    <source>
        <dbReference type="Google" id="ProtNLM"/>
    </source>
</evidence>
<evidence type="ECO:0000256" key="1">
    <source>
        <dbReference type="SAM" id="MobiDB-lite"/>
    </source>
</evidence>
<sequence>MVTSSASLITSDGHQYTTFVQVTTVIAPGTVVSSTAAPTGAKKSTDTGAIVGGVVGGIGGLVLIALLFWYLVRRRRKAELDEHFDGNFDPDHVTAASSVGNQYTPPASQTHHHKNSSLEAGRQRVDLNDTPPNMGMAGLGAGAASYPPAPYAASTATGRTSVYGAGSSSAGYPASNASPPPAAAQHLPQMSMSSHGHNYGVQYAGYAGYAGYADNAGYNGPYDQGAAGMSNAPLGPAAYYGRNEKQVLSPPGQGSSSHRPQQAQFHPTNFGVQYQQSGPSSPTHTTNTSVSGSGYGAYAHGNPRTMSPETAPSDVSSSAAGLAYAQSHTGSGSGSGSQAPMLSAKEREARGKGPHVMNPDDAGPSGPVVQHRDGGRLAEEEESRGPSEIPPAYDSIVKDT</sequence>
<dbReference type="OrthoDB" id="3263231at2759"/>
<organism evidence="3 4">
    <name type="scientific">Coprinellus micaceus</name>
    <name type="common">Glistening ink-cap mushroom</name>
    <name type="synonym">Coprinus micaceus</name>
    <dbReference type="NCBI Taxonomy" id="71717"/>
    <lineage>
        <taxon>Eukaryota</taxon>
        <taxon>Fungi</taxon>
        <taxon>Dikarya</taxon>
        <taxon>Basidiomycota</taxon>
        <taxon>Agaricomycotina</taxon>
        <taxon>Agaricomycetes</taxon>
        <taxon>Agaricomycetidae</taxon>
        <taxon>Agaricales</taxon>
        <taxon>Agaricineae</taxon>
        <taxon>Psathyrellaceae</taxon>
        <taxon>Coprinellus</taxon>
    </lineage>
</organism>
<feature type="compositionally biased region" description="Polar residues" evidence="1">
    <location>
        <begin position="95"/>
        <end position="109"/>
    </location>
</feature>
<feature type="compositionally biased region" description="Low complexity" evidence="1">
    <location>
        <begin position="165"/>
        <end position="177"/>
    </location>
</feature>
<keyword evidence="4" id="KW-1185">Reference proteome</keyword>
<accession>A0A4Y7SFN7</accession>
<feature type="compositionally biased region" description="Polar residues" evidence="1">
    <location>
        <begin position="252"/>
        <end position="263"/>
    </location>
</feature>
<evidence type="ECO:0000313" key="4">
    <source>
        <dbReference type="Proteomes" id="UP000298030"/>
    </source>
</evidence>
<feature type="transmembrane region" description="Helical" evidence="2">
    <location>
        <begin position="49"/>
        <end position="72"/>
    </location>
</feature>
<keyword evidence="2" id="KW-0472">Membrane</keyword>
<gene>
    <name evidence="3" type="ORF">FA13DRAFT_212239</name>
</gene>
<dbReference type="STRING" id="71717.A0A4Y7SFN7"/>
<protein>
    <recommendedName>
        <fullName evidence="5">Mid2 domain-containing protein</fullName>
    </recommendedName>
</protein>
<proteinExistence type="predicted"/>
<evidence type="ECO:0000313" key="3">
    <source>
        <dbReference type="EMBL" id="TEB20466.1"/>
    </source>
</evidence>
<evidence type="ECO:0000256" key="2">
    <source>
        <dbReference type="SAM" id="Phobius"/>
    </source>
</evidence>
<feature type="region of interest" description="Disordered" evidence="1">
    <location>
        <begin position="271"/>
        <end position="400"/>
    </location>
</feature>
<feature type="compositionally biased region" description="Polar residues" evidence="1">
    <location>
        <begin position="271"/>
        <end position="292"/>
    </location>
</feature>
<dbReference type="EMBL" id="QPFP01000139">
    <property type="protein sequence ID" value="TEB20466.1"/>
    <property type="molecule type" value="Genomic_DNA"/>
</dbReference>
<feature type="region of interest" description="Disordered" evidence="1">
    <location>
        <begin position="244"/>
        <end position="263"/>
    </location>
</feature>
<dbReference type="AlphaFoldDB" id="A0A4Y7SFN7"/>